<reference evidence="1 2" key="1">
    <citation type="submission" date="2024-12" db="EMBL/GenBank/DDBJ databases">
        <title>The coexistence of Mycolicibacterium septicum and Mycolicibacterium nivoides in clinical samples.</title>
        <authorList>
            <person name="Wang C."/>
            <person name="Feng Y."/>
            <person name="Zong Z."/>
        </authorList>
    </citation>
    <scope>NUCLEOTIDE SEQUENCE [LARGE SCALE GENOMIC DNA]</scope>
    <source>
        <strain evidence="1 2">120309</strain>
    </source>
</reference>
<proteinExistence type="predicted"/>
<dbReference type="EMBL" id="JBKBDD010000006">
    <property type="protein sequence ID" value="MFN6545107.1"/>
    <property type="molecule type" value="Genomic_DNA"/>
</dbReference>
<name>A0ABW9LB14_9MYCO</name>
<organism evidence="1 2">
    <name type="scientific">Mycolicibacterium nivoides</name>
    <dbReference type="NCBI Taxonomy" id="2487344"/>
    <lineage>
        <taxon>Bacteria</taxon>
        <taxon>Bacillati</taxon>
        <taxon>Actinomycetota</taxon>
        <taxon>Actinomycetes</taxon>
        <taxon>Mycobacteriales</taxon>
        <taxon>Mycobacteriaceae</taxon>
        <taxon>Mycolicibacterium</taxon>
    </lineage>
</organism>
<accession>A0ABW9LB14</accession>
<comment type="caution">
    <text evidence="1">The sequence shown here is derived from an EMBL/GenBank/DDBJ whole genome shotgun (WGS) entry which is preliminary data.</text>
</comment>
<evidence type="ECO:0000313" key="2">
    <source>
        <dbReference type="Proteomes" id="UP001635816"/>
    </source>
</evidence>
<dbReference type="RefSeq" id="WP_409543922.1">
    <property type="nucleotide sequence ID" value="NZ_JBKBDD010000006.1"/>
</dbReference>
<gene>
    <name evidence="1" type="ORF">ACK4CT_18130</name>
</gene>
<sequence length="96" mass="10646">MANTTDTPTVASRSTDLLDEVRESAKVGQHATAEALRAFRRTVDEALPEALQPLRDKLVDAAVELADKLVAAQYQFNRNLIRSADRALSRSEHQDQ</sequence>
<keyword evidence="2" id="KW-1185">Reference proteome</keyword>
<dbReference type="Proteomes" id="UP001635816">
    <property type="component" value="Unassembled WGS sequence"/>
</dbReference>
<evidence type="ECO:0008006" key="3">
    <source>
        <dbReference type="Google" id="ProtNLM"/>
    </source>
</evidence>
<evidence type="ECO:0000313" key="1">
    <source>
        <dbReference type="EMBL" id="MFN6545107.1"/>
    </source>
</evidence>
<protein>
    <recommendedName>
        <fullName evidence="3">ESX-1 secretion-associated protein</fullName>
    </recommendedName>
</protein>